<dbReference type="OrthoDB" id="9803892at2"/>
<dbReference type="Gene3D" id="3.40.50.720">
    <property type="entry name" value="NAD(P)-binding Rossmann-like Domain"/>
    <property type="match status" value="1"/>
</dbReference>
<dbReference type="UniPathway" id="UPA00281"/>
<sequence length="292" mass="32137">MNILVTGGNGQVGFELIRSLSVFGHVLAPTRDELDLTDKNAVAEYLATHQPQLIANAAAYTAVDKAESEPQAADRLNHLLPKQLAQYCLDNRAALIHFSSDYVYPGSGEKPYTEDSKTEPLSEYGRSKWAGDRAVIGSSCNHVILRTSWVYSARGNNFMKTMLRLASEREQLSIVNDQIGAPTPARLLAEVSAQVVKPLMSHEIQGVFHVAPQGETSWYGFAEAIFSKAVKLGAEIKVKQVEGISTSDYPTPARRPLNSRLTVDKIEQALGLRMPGWEDALEHILMEYLNGL</sequence>
<keyword evidence="6" id="KW-0560">Oxidoreductase</keyword>
<evidence type="ECO:0000256" key="5">
    <source>
        <dbReference type="ARBA" id="ARBA00048200"/>
    </source>
</evidence>
<reference evidence="9" key="1">
    <citation type="journal article" date="2018" name="Front. Microbiol.">
        <title>Genome-Based Analysis Reveals the Taxonomy and Diversity of the Family Idiomarinaceae.</title>
        <authorList>
            <person name="Liu Y."/>
            <person name="Lai Q."/>
            <person name="Shao Z."/>
        </authorList>
    </citation>
    <scope>NUCLEOTIDE SEQUENCE [LARGE SCALE GENOMIC DNA]</scope>
    <source>
        <strain evidence="9">R22</strain>
    </source>
</reference>
<comment type="catalytic activity">
    <reaction evidence="5 6">
        <text>dTDP-beta-L-rhamnose + NADP(+) = dTDP-4-dehydro-beta-L-rhamnose + NADPH + H(+)</text>
        <dbReference type="Rhea" id="RHEA:21796"/>
        <dbReference type="ChEBI" id="CHEBI:15378"/>
        <dbReference type="ChEBI" id="CHEBI:57510"/>
        <dbReference type="ChEBI" id="CHEBI:57783"/>
        <dbReference type="ChEBI" id="CHEBI:58349"/>
        <dbReference type="ChEBI" id="CHEBI:62830"/>
        <dbReference type="EC" id="1.1.1.133"/>
    </reaction>
</comment>
<dbReference type="InterPro" id="IPR036291">
    <property type="entry name" value="NAD(P)-bd_dom_sf"/>
</dbReference>
<dbReference type="EC" id="1.1.1.133" evidence="3 6"/>
<comment type="similarity">
    <text evidence="2 6">Belongs to the dTDP-4-dehydrorhamnose reductase family.</text>
</comment>
<dbReference type="InterPro" id="IPR029903">
    <property type="entry name" value="RmlD-like-bd"/>
</dbReference>
<comment type="function">
    <text evidence="6">Catalyzes the reduction of dTDP-6-deoxy-L-lyxo-4-hexulose to yield dTDP-L-rhamnose.</text>
</comment>
<evidence type="ECO:0000256" key="6">
    <source>
        <dbReference type="RuleBase" id="RU364082"/>
    </source>
</evidence>
<dbReference type="PANTHER" id="PTHR10491">
    <property type="entry name" value="DTDP-4-DEHYDRORHAMNOSE REDUCTASE"/>
    <property type="match status" value="1"/>
</dbReference>
<dbReference type="RefSeq" id="WP_126780636.1">
    <property type="nucleotide sequence ID" value="NZ_PIQC01000003.1"/>
</dbReference>
<dbReference type="GO" id="GO:0005829">
    <property type="term" value="C:cytosol"/>
    <property type="evidence" value="ECO:0007669"/>
    <property type="project" value="TreeGrafter"/>
</dbReference>
<dbReference type="UniPathway" id="UPA00124"/>
<protein>
    <recommendedName>
        <fullName evidence="4 6">dTDP-4-dehydrorhamnose reductase</fullName>
        <ecNumber evidence="3 6">1.1.1.133</ecNumber>
    </recommendedName>
</protein>
<dbReference type="Proteomes" id="UP000288058">
    <property type="component" value="Unassembled WGS sequence"/>
</dbReference>
<dbReference type="AlphaFoldDB" id="A0A432Z1I7"/>
<evidence type="ECO:0000313" key="9">
    <source>
        <dbReference type="Proteomes" id="UP000288058"/>
    </source>
</evidence>
<dbReference type="NCBIfam" id="TIGR01214">
    <property type="entry name" value="rmlD"/>
    <property type="match status" value="1"/>
</dbReference>
<evidence type="ECO:0000256" key="1">
    <source>
        <dbReference type="ARBA" id="ARBA00004781"/>
    </source>
</evidence>
<name>A0A432Z1I7_9GAMM</name>
<comment type="cofactor">
    <cofactor evidence="6">
        <name>Mg(2+)</name>
        <dbReference type="ChEBI" id="CHEBI:18420"/>
    </cofactor>
    <text evidence="6">Binds 1 Mg(2+) ion per monomer.</text>
</comment>
<keyword evidence="9" id="KW-1185">Reference proteome</keyword>
<accession>A0A432Z1I7</accession>
<evidence type="ECO:0000313" key="8">
    <source>
        <dbReference type="EMBL" id="RUO71758.1"/>
    </source>
</evidence>
<evidence type="ECO:0000259" key="7">
    <source>
        <dbReference type="Pfam" id="PF04321"/>
    </source>
</evidence>
<dbReference type="GO" id="GO:0008831">
    <property type="term" value="F:dTDP-4-dehydrorhamnose reductase activity"/>
    <property type="evidence" value="ECO:0007669"/>
    <property type="project" value="UniProtKB-EC"/>
</dbReference>
<dbReference type="Pfam" id="PF04321">
    <property type="entry name" value="RmlD_sub_bind"/>
    <property type="match status" value="1"/>
</dbReference>
<dbReference type="Gene3D" id="3.90.25.10">
    <property type="entry name" value="UDP-galactose 4-epimerase, domain 1"/>
    <property type="match status" value="1"/>
</dbReference>
<gene>
    <name evidence="8" type="primary">rfbD</name>
    <name evidence="8" type="ORF">CWI78_04375</name>
</gene>
<dbReference type="CDD" id="cd05254">
    <property type="entry name" value="dTDP_HR_like_SDR_e"/>
    <property type="match status" value="1"/>
</dbReference>
<evidence type="ECO:0000256" key="3">
    <source>
        <dbReference type="ARBA" id="ARBA00012929"/>
    </source>
</evidence>
<dbReference type="SUPFAM" id="SSF51735">
    <property type="entry name" value="NAD(P)-binding Rossmann-fold domains"/>
    <property type="match status" value="1"/>
</dbReference>
<comment type="pathway">
    <text evidence="1 6">Carbohydrate biosynthesis; dTDP-L-rhamnose biosynthesis.</text>
</comment>
<dbReference type="GO" id="GO:0009243">
    <property type="term" value="P:O antigen biosynthetic process"/>
    <property type="evidence" value="ECO:0007669"/>
    <property type="project" value="UniProtKB-UniPathway"/>
</dbReference>
<dbReference type="GO" id="GO:0019305">
    <property type="term" value="P:dTDP-rhamnose biosynthetic process"/>
    <property type="evidence" value="ECO:0007669"/>
    <property type="project" value="UniProtKB-UniPathway"/>
</dbReference>
<organism evidence="8 9">
    <name type="scientific">Idiomarina ramblicola</name>
    <dbReference type="NCBI Taxonomy" id="263724"/>
    <lineage>
        <taxon>Bacteria</taxon>
        <taxon>Pseudomonadati</taxon>
        <taxon>Pseudomonadota</taxon>
        <taxon>Gammaproteobacteria</taxon>
        <taxon>Alteromonadales</taxon>
        <taxon>Idiomarinaceae</taxon>
        <taxon>Idiomarina</taxon>
    </lineage>
</organism>
<feature type="domain" description="RmlD-like substrate binding" evidence="7">
    <location>
        <begin position="1"/>
        <end position="288"/>
    </location>
</feature>
<comment type="caution">
    <text evidence="8">The sequence shown here is derived from an EMBL/GenBank/DDBJ whole genome shotgun (WGS) entry which is preliminary data.</text>
</comment>
<keyword evidence="6" id="KW-0521">NADP</keyword>
<dbReference type="PANTHER" id="PTHR10491:SF4">
    <property type="entry name" value="METHIONINE ADENOSYLTRANSFERASE 2 SUBUNIT BETA"/>
    <property type="match status" value="1"/>
</dbReference>
<proteinExistence type="inferred from homology"/>
<dbReference type="EMBL" id="PIQC01000003">
    <property type="protein sequence ID" value="RUO71758.1"/>
    <property type="molecule type" value="Genomic_DNA"/>
</dbReference>
<evidence type="ECO:0000256" key="2">
    <source>
        <dbReference type="ARBA" id="ARBA00010944"/>
    </source>
</evidence>
<dbReference type="InterPro" id="IPR005913">
    <property type="entry name" value="dTDP_dehydrorham_reduct"/>
</dbReference>
<evidence type="ECO:0000256" key="4">
    <source>
        <dbReference type="ARBA" id="ARBA00017099"/>
    </source>
</evidence>